<keyword evidence="3 6" id="KW-1133">Transmembrane helix</keyword>
<dbReference type="AlphaFoldDB" id="A0A9P7BHA6"/>
<dbReference type="SUPFAM" id="SSF103506">
    <property type="entry name" value="Mitochondrial carrier"/>
    <property type="match status" value="1"/>
</dbReference>
<reference evidence="7" key="1">
    <citation type="submission" date="2020-11" db="EMBL/GenBank/DDBJ databases">
        <title>Kefir isolates.</title>
        <authorList>
            <person name="Marcisauskas S."/>
            <person name="Kim Y."/>
            <person name="Blasche S."/>
        </authorList>
    </citation>
    <scope>NUCLEOTIDE SEQUENCE</scope>
    <source>
        <strain evidence="7">Olga-1</strain>
    </source>
</reference>
<evidence type="ECO:0000256" key="4">
    <source>
        <dbReference type="ARBA" id="ARBA00023136"/>
    </source>
</evidence>
<evidence type="ECO:0000313" key="7">
    <source>
        <dbReference type="EMBL" id="KAG0689208.1"/>
    </source>
</evidence>
<dbReference type="GO" id="GO:0016020">
    <property type="term" value="C:membrane"/>
    <property type="evidence" value="ECO:0007669"/>
    <property type="project" value="UniProtKB-SubCell"/>
</dbReference>
<evidence type="ECO:0000313" key="8">
    <source>
        <dbReference type="Proteomes" id="UP000697127"/>
    </source>
</evidence>
<accession>A0A9P7BHA6</accession>
<feature type="transmembrane region" description="Helical" evidence="6">
    <location>
        <begin position="404"/>
        <end position="424"/>
    </location>
</feature>
<dbReference type="Gene3D" id="1.50.40.10">
    <property type="entry name" value="Mitochondrial carrier domain"/>
    <property type="match status" value="1"/>
</dbReference>
<dbReference type="Proteomes" id="UP000697127">
    <property type="component" value="Unassembled WGS sequence"/>
</dbReference>
<proteinExistence type="predicted"/>
<keyword evidence="2 6" id="KW-0812">Transmembrane</keyword>
<evidence type="ECO:0000256" key="5">
    <source>
        <dbReference type="SAM" id="MobiDB-lite"/>
    </source>
</evidence>
<comment type="caution">
    <text evidence="7">The sequence shown here is derived from an EMBL/GenBank/DDBJ whole genome shotgun (WGS) entry which is preliminary data.</text>
</comment>
<dbReference type="EMBL" id="PUHW01000094">
    <property type="protein sequence ID" value="KAG0689208.1"/>
    <property type="molecule type" value="Genomic_DNA"/>
</dbReference>
<evidence type="ECO:0000256" key="3">
    <source>
        <dbReference type="ARBA" id="ARBA00022989"/>
    </source>
</evidence>
<evidence type="ECO:0000256" key="6">
    <source>
        <dbReference type="SAM" id="Phobius"/>
    </source>
</evidence>
<keyword evidence="4 6" id="KW-0472">Membrane</keyword>
<gene>
    <name evidence="7" type="primary">UGO1</name>
    <name evidence="7" type="ORF">C6P40_005405</name>
</gene>
<comment type="subcellular location">
    <subcellularLocation>
        <location evidence="1">Membrane</location>
    </subcellularLocation>
</comment>
<name>A0A9P7BHA6_9ASCO</name>
<evidence type="ECO:0000256" key="1">
    <source>
        <dbReference type="ARBA" id="ARBA00004370"/>
    </source>
</evidence>
<protein>
    <submittedName>
        <fullName evidence="7">Mitochondrial fusion and transport protein ugo1</fullName>
    </submittedName>
</protein>
<feature type="transmembrane region" description="Helical" evidence="6">
    <location>
        <begin position="313"/>
        <end position="335"/>
    </location>
</feature>
<feature type="region of interest" description="Disordered" evidence="5">
    <location>
        <begin position="208"/>
        <end position="229"/>
    </location>
</feature>
<dbReference type="InterPro" id="IPR023395">
    <property type="entry name" value="MCP_dom_sf"/>
</dbReference>
<organism evidence="7 8">
    <name type="scientific">Pichia californica</name>
    <dbReference type="NCBI Taxonomy" id="460514"/>
    <lineage>
        <taxon>Eukaryota</taxon>
        <taxon>Fungi</taxon>
        <taxon>Dikarya</taxon>
        <taxon>Ascomycota</taxon>
        <taxon>Saccharomycotina</taxon>
        <taxon>Pichiomycetes</taxon>
        <taxon>Pichiales</taxon>
        <taxon>Pichiaceae</taxon>
        <taxon>Pichia</taxon>
    </lineage>
</organism>
<keyword evidence="8" id="KW-1185">Reference proteome</keyword>
<evidence type="ECO:0000256" key="2">
    <source>
        <dbReference type="ARBA" id="ARBA00022692"/>
    </source>
</evidence>
<sequence>MNTQDYIEGSLRPYVSRPDFDLHYPIAYQPGIGIIDTSNSQSISQSLPLIQTQRGGSSGSAGLLDSKVGIHGFGSRVKAPSSAPILSKDTFGSRSVNDLEWNELFDISNLKAILISLTRRFIQGWIKCLISQPFDVVRVLLQIGSFKKNLNINQKSLKKVTNDNNTKTSAITSIDIRDSESVTSDSDSDIEGRDAYFVNESPSKLRDSQIERLPSRKSSKKSLQDQDETNEIPKKLTKINILIEPESLNTFDMINALLAKEGPRGIMKAVNTTFLMNTLQYTVESWITGFISGIIGIPDPLFVDMVHSPNANWSLMLSIFSNVITSLLLTQLSLIRTKFIVTTSSRGCRSFKEIIWNIPRFHIFSIPKSLIVPSIITNFIKSFTFHYPEYLLTSMKINKYNNPYVFNMFSVILKIIGLFIRLPFETLYSRAQVNYLLTNKDELPEAMRLEKNDMCIEFGGYYGYLSTMYYIIMGSRPISYEGQSLEVDVDDFEENKGIVAIFRGWKVGLLRLVSSYTLNLLRDDRYNLYEEKF</sequence>